<evidence type="ECO:0000313" key="6">
    <source>
        <dbReference type="EMBL" id="BAL57281.1"/>
    </source>
</evidence>
<dbReference type="EMBL" id="AP011772">
    <property type="protein sequence ID" value="BAL57281.1"/>
    <property type="molecule type" value="Genomic_DNA"/>
</dbReference>
<evidence type="ECO:0000256" key="4">
    <source>
        <dbReference type="ARBA" id="ARBA00023204"/>
    </source>
</evidence>
<comment type="similarity">
    <text evidence="1 5">Belongs to the DNA glycosylase MPG family.</text>
</comment>
<dbReference type="NCBIfam" id="TIGR00567">
    <property type="entry name" value="3mg"/>
    <property type="match status" value="1"/>
</dbReference>
<dbReference type="SUPFAM" id="SSF50486">
    <property type="entry name" value="FMT C-terminal domain-like"/>
    <property type="match status" value="1"/>
</dbReference>
<organism evidence="6">
    <name type="scientific">uncultured Bacteroidota bacterium</name>
    <dbReference type="NCBI Taxonomy" id="152509"/>
    <lineage>
        <taxon>Bacteria</taxon>
        <taxon>Pseudomonadati</taxon>
        <taxon>Bacteroidota</taxon>
        <taxon>environmental samples</taxon>
    </lineage>
</organism>
<dbReference type="PANTHER" id="PTHR10429:SF0">
    <property type="entry name" value="DNA-3-METHYLADENINE GLYCOSYLASE"/>
    <property type="match status" value="1"/>
</dbReference>
<dbReference type="EC" id="3.2.2.-" evidence="5"/>
<dbReference type="InterPro" id="IPR011034">
    <property type="entry name" value="Formyl_transferase-like_C_sf"/>
</dbReference>
<reference evidence="6" key="1">
    <citation type="journal article" date="2005" name="Environ. Microbiol.">
        <title>Genetic and functional properties of uncultivated thermophilic crenarchaeotes from a subsurface gold mine as revealed by analysis of genome fragments.</title>
        <authorList>
            <person name="Nunoura T."/>
            <person name="Hirayama H."/>
            <person name="Takami H."/>
            <person name="Oida H."/>
            <person name="Nishi S."/>
            <person name="Shimamura S."/>
            <person name="Suzuki Y."/>
            <person name="Inagaki F."/>
            <person name="Takai K."/>
            <person name="Nealson K.H."/>
            <person name="Horikoshi K."/>
        </authorList>
    </citation>
    <scope>NUCLEOTIDE SEQUENCE</scope>
</reference>
<protein>
    <recommendedName>
        <fullName evidence="5">Putative 3-methyladenine DNA glycosylase</fullName>
        <ecNumber evidence="5">3.2.2.-</ecNumber>
    </recommendedName>
</protein>
<evidence type="ECO:0000256" key="2">
    <source>
        <dbReference type="ARBA" id="ARBA00022763"/>
    </source>
</evidence>
<evidence type="ECO:0000256" key="5">
    <source>
        <dbReference type="HAMAP-Rule" id="MF_00527"/>
    </source>
</evidence>
<dbReference type="InterPro" id="IPR036995">
    <property type="entry name" value="MPG_sf"/>
</dbReference>
<proteinExistence type="inferred from homology"/>
<keyword evidence="2 5" id="KW-0227">DNA damage</keyword>
<keyword evidence="3 5" id="KW-0378">Hydrolase</keyword>
<dbReference type="FunFam" id="3.10.300.10:FF:000001">
    <property type="entry name" value="Putative 3-methyladenine DNA glycosylase"/>
    <property type="match status" value="1"/>
</dbReference>
<dbReference type="Gene3D" id="3.10.300.10">
    <property type="entry name" value="Methylpurine-DNA glycosylase (MPG)"/>
    <property type="match status" value="1"/>
</dbReference>
<name>H5SM95_9BACT</name>
<dbReference type="GO" id="GO:0003677">
    <property type="term" value="F:DNA binding"/>
    <property type="evidence" value="ECO:0007669"/>
    <property type="project" value="InterPro"/>
</dbReference>
<keyword evidence="4 5" id="KW-0234">DNA repair</keyword>
<reference evidence="6" key="2">
    <citation type="journal article" date="2012" name="PLoS ONE">
        <title>A Deeply Branching Thermophilic Bacterium with an Ancient Acetyl-CoA Pathway Dominates a Subsurface Ecosystem.</title>
        <authorList>
            <person name="Takami H."/>
            <person name="Noguchi H."/>
            <person name="Takaki Y."/>
            <person name="Uchiyama I."/>
            <person name="Toyoda A."/>
            <person name="Nishi S."/>
            <person name="Chee G.-J."/>
            <person name="Arai W."/>
            <person name="Nunoura T."/>
            <person name="Itoh T."/>
            <person name="Hattori M."/>
            <person name="Takai K."/>
        </authorList>
    </citation>
    <scope>NUCLEOTIDE SEQUENCE</scope>
</reference>
<dbReference type="InterPro" id="IPR003180">
    <property type="entry name" value="MPG"/>
</dbReference>
<dbReference type="PANTHER" id="PTHR10429">
    <property type="entry name" value="DNA-3-METHYLADENINE GLYCOSYLASE"/>
    <property type="match status" value="1"/>
</dbReference>
<dbReference type="GO" id="GO:0006284">
    <property type="term" value="P:base-excision repair"/>
    <property type="evidence" value="ECO:0007669"/>
    <property type="project" value="InterPro"/>
</dbReference>
<evidence type="ECO:0000256" key="1">
    <source>
        <dbReference type="ARBA" id="ARBA00009232"/>
    </source>
</evidence>
<evidence type="ECO:0000256" key="3">
    <source>
        <dbReference type="ARBA" id="ARBA00022801"/>
    </source>
</evidence>
<sequence length="211" mass="22839">MGEAWEPVHSSFFLSSVWEVAQGLLGKVLVTRLPEGEAAVRITEVEAYAGTTDRACHAYGGRYTPRTAPMYAEGGTLYIYLCYGIHNLLNIVTGPAGDPCAVLIRAGEPLYGIDLMRLRRKGAPLSRLTVGPGALTQALGIPLTWSGQSLLHHPNIALYQDGFSPPRIGRSPRIGVAYAGPDALHPWRYYVESSPFVSQPPTPKKSPALNK</sequence>
<dbReference type="GO" id="GO:0003905">
    <property type="term" value="F:alkylbase DNA N-glycosylase activity"/>
    <property type="evidence" value="ECO:0007669"/>
    <property type="project" value="InterPro"/>
</dbReference>
<dbReference type="HAMAP" id="MF_00527">
    <property type="entry name" value="3MGH"/>
    <property type="match status" value="1"/>
</dbReference>
<accession>H5SM95</accession>
<dbReference type="CDD" id="cd00540">
    <property type="entry name" value="AAG"/>
    <property type="match status" value="1"/>
</dbReference>
<gene>
    <name evidence="6" type="ORF">HGMM_F50B04C07</name>
</gene>
<dbReference type="AlphaFoldDB" id="H5SM95"/>
<dbReference type="Pfam" id="PF02245">
    <property type="entry name" value="Pur_DNA_glyco"/>
    <property type="match status" value="1"/>
</dbReference>